<dbReference type="AlphaFoldDB" id="A0A7W7IVZ4"/>
<gene>
    <name evidence="1" type="ORF">HNP37_001608</name>
</gene>
<sequence length="41" mass="4965">MILVNNRHEESKEIPEKEIFRLIKKDYFLKKSSENKSSKIN</sequence>
<keyword evidence="2" id="KW-1185">Reference proteome</keyword>
<dbReference type="Proteomes" id="UP000561681">
    <property type="component" value="Unassembled WGS sequence"/>
</dbReference>
<reference evidence="1 2" key="1">
    <citation type="submission" date="2020-08" db="EMBL/GenBank/DDBJ databases">
        <title>Functional genomics of gut bacteria from endangered species of beetles.</title>
        <authorList>
            <person name="Carlos-Shanley C."/>
        </authorList>
    </citation>
    <scope>NUCLEOTIDE SEQUENCE [LARGE SCALE GENOMIC DNA]</scope>
    <source>
        <strain evidence="1 2">S00142</strain>
    </source>
</reference>
<evidence type="ECO:0000313" key="1">
    <source>
        <dbReference type="EMBL" id="MBB4801547.1"/>
    </source>
</evidence>
<protein>
    <submittedName>
        <fullName evidence="1">Uncharacterized protein</fullName>
    </submittedName>
</protein>
<comment type="caution">
    <text evidence="1">The sequence shown here is derived from an EMBL/GenBank/DDBJ whole genome shotgun (WGS) entry which is preliminary data.</text>
</comment>
<accession>A0A7W7IVZ4</accession>
<evidence type="ECO:0000313" key="2">
    <source>
        <dbReference type="Proteomes" id="UP000561681"/>
    </source>
</evidence>
<organism evidence="1 2">
    <name type="scientific">Flavobacterium nitrogenifigens</name>
    <dbReference type="NCBI Taxonomy" id="1617283"/>
    <lineage>
        <taxon>Bacteria</taxon>
        <taxon>Pseudomonadati</taxon>
        <taxon>Bacteroidota</taxon>
        <taxon>Flavobacteriia</taxon>
        <taxon>Flavobacteriales</taxon>
        <taxon>Flavobacteriaceae</taxon>
        <taxon>Flavobacterium</taxon>
    </lineage>
</organism>
<proteinExistence type="predicted"/>
<dbReference type="EMBL" id="JACHLD010000002">
    <property type="protein sequence ID" value="MBB4801547.1"/>
    <property type="molecule type" value="Genomic_DNA"/>
</dbReference>
<name>A0A7W7IVZ4_9FLAO</name>